<evidence type="ECO:0000256" key="1">
    <source>
        <dbReference type="SAM" id="Coils"/>
    </source>
</evidence>
<dbReference type="InterPro" id="IPR023346">
    <property type="entry name" value="Lysozyme-like_dom_sf"/>
</dbReference>
<proteinExistence type="predicted"/>
<keyword evidence="3" id="KW-1185">Reference proteome</keyword>
<organism evidence="2 3">
    <name type="scientific">Pararhizobium mangrovi</name>
    <dbReference type="NCBI Taxonomy" id="2590452"/>
    <lineage>
        <taxon>Bacteria</taxon>
        <taxon>Pseudomonadati</taxon>
        <taxon>Pseudomonadota</taxon>
        <taxon>Alphaproteobacteria</taxon>
        <taxon>Hyphomicrobiales</taxon>
        <taxon>Rhizobiaceae</taxon>
        <taxon>Rhizobium/Agrobacterium group</taxon>
        <taxon>Pararhizobium</taxon>
    </lineage>
</organism>
<protein>
    <recommendedName>
        <fullName evidence="4">Phage tail tape measure protein</fullName>
    </recommendedName>
</protein>
<name>A0A506U085_9HYPH</name>
<evidence type="ECO:0008006" key="4">
    <source>
        <dbReference type="Google" id="ProtNLM"/>
    </source>
</evidence>
<dbReference type="Proteomes" id="UP000320314">
    <property type="component" value="Unassembled WGS sequence"/>
</dbReference>
<keyword evidence="1" id="KW-0175">Coiled coil</keyword>
<dbReference type="Gene3D" id="1.10.530.10">
    <property type="match status" value="1"/>
</dbReference>
<feature type="coiled-coil region" evidence="1">
    <location>
        <begin position="746"/>
        <end position="773"/>
    </location>
</feature>
<comment type="caution">
    <text evidence="2">The sequence shown here is derived from an EMBL/GenBank/DDBJ whole genome shotgun (WGS) entry which is preliminary data.</text>
</comment>
<sequence>MANDGQILAVTLEAKLNKLEAGMRRAGVLTDTGYRRMEARAKQSSERMDSYFTNAFKGIARSATVYLAPLALIGAAGALGKNFIEKTVAQQNAVNQLNTVLKSTKGVAGVTSEAAQKLAASLQKVTTYGDETILSAQSLLLTFTNIKQDVFPQATETVLDMSKALGQDLKSSATQLGKALQDPIQGVTALRRVGVNFSTDQQKVIKNLVETGRQAEAQKLILRELQTEFGGTARAARDTLGGAIEALGNALGDAFELHGPEVDGLREKVEDLIDTVSDPRFTNAMTDIGQALFNAMQNIASSIITIDEAVHHTMDALDELHKKLNTFGNSGFFASTAEFLAKHGLLNGVEILDPNLARQAGQKLSPEARINDAFNVAGAAGAADAAAAKLAQALKTRFGTIDELAKRSLPALKQSLVDQRNELTGTKPHLDSVNGALGNVNTSATNAASGFRTFAEAIHGLKEEIPELAESLATLDAKARIDDAYQAALAKAGSAREAQDAARLHDQALHALTTKDAREAANRGMLDLIGFSEGTDKGRGYNETLGYGRFTGGNRNLVTMSLDDIDKLQTRMLADPSNTFGSSALGRFQITRRTLRGLRSSLGLSGSDLFDRDMQDRLAQELLRQRGNNPAALRKEWTSLARVDDATIRKAYDGTSVDMPAMDVTKAANVEHAREQRDEYARIIADSQRYIAAQAQERQALDMTAVEASKLRHEQDLLNQAKDAGIKLSPHQRTEIGKLAAGMAESEEKVRQYAQSQKDAAEAQRQAAEASRYFGEQATSALSGILTGSMSAEQALQRMLQSLIEASIQASLLGEGPLAGLFHVSKGGIFGKIFGFSSGGYTGDGGKYDPAGLVHRGEYVMSADAVRTLGASNLDQLHRSALKGYSDGGLVGRSLAPAATRSSSKEATTTISISAPVTVNASGGTPEQNSDLAKRIGREMEGTMRGVVADEMRRQMRAGNMIANAGRSR</sequence>
<evidence type="ECO:0000313" key="3">
    <source>
        <dbReference type="Proteomes" id="UP000320314"/>
    </source>
</evidence>
<dbReference type="OrthoDB" id="38641at2"/>
<dbReference type="RefSeq" id="WP_141167906.1">
    <property type="nucleotide sequence ID" value="NZ_VHLH01000031.1"/>
</dbReference>
<evidence type="ECO:0000313" key="2">
    <source>
        <dbReference type="EMBL" id="TPW26394.1"/>
    </source>
</evidence>
<dbReference type="EMBL" id="VHLH01000031">
    <property type="protein sequence ID" value="TPW26394.1"/>
    <property type="molecule type" value="Genomic_DNA"/>
</dbReference>
<reference evidence="2 3" key="1">
    <citation type="submission" date="2019-06" db="EMBL/GenBank/DDBJ databases">
        <authorList>
            <person name="Li M."/>
        </authorList>
    </citation>
    <scope>NUCLEOTIDE SEQUENCE [LARGE SCALE GENOMIC DNA]</scope>
    <source>
        <strain evidence="2 3">BGMRC6574</strain>
    </source>
</reference>
<gene>
    <name evidence="2" type="ORF">FJU11_15065</name>
</gene>
<dbReference type="SUPFAM" id="SSF53955">
    <property type="entry name" value="Lysozyme-like"/>
    <property type="match status" value="1"/>
</dbReference>
<dbReference type="AlphaFoldDB" id="A0A506U085"/>
<accession>A0A506U085</accession>